<evidence type="ECO:0000313" key="4">
    <source>
        <dbReference type="Proteomes" id="UP000613030"/>
    </source>
</evidence>
<feature type="domain" description="Metalloprotease TldD/E C-terminal" evidence="2">
    <location>
        <begin position="344"/>
        <end position="537"/>
    </location>
</feature>
<dbReference type="InterPro" id="IPR036059">
    <property type="entry name" value="TldD/PmbA_sf"/>
</dbReference>
<dbReference type="Proteomes" id="UP000613030">
    <property type="component" value="Unassembled WGS sequence"/>
</dbReference>
<dbReference type="EMBL" id="JAERRB010000004">
    <property type="protein sequence ID" value="MBL0742497.1"/>
    <property type="molecule type" value="Genomic_DNA"/>
</dbReference>
<protein>
    <recommendedName>
        <fullName evidence="2">Metalloprotease TldD/E C-terminal domain-containing protein</fullName>
    </recommendedName>
</protein>
<dbReference type="RefSeq" id="WP_202010793.1">
    <property type="nucleotide sequence ID" value="NZ_JAERRB010000004.1"/>
</dbReference>
<keyword evidence="1" id="KW-0732">Signal</keyword>
<dbReference type="SUPFAM" id="SSF111283">
    <property type="entry name" value="Putative modulator of DNA gyrase, PmbA/TldD"/>
    <property type="match status" value="1"/>
</dbReference>
<name>A0ABS1KTF3_9BACT</name>
<organism evidence="3 4">
    <name type="scientific">Chryseolinea lacunae</name>
    <dbReference type="NCBI Taxonomy" id="2801331"/>
    <lineage>
        <taxon>Bacteria</taxon>
        <taxon>Pseudomonadati</taxon>
        <taxon>Bacteroidota</taxon>
        <taxon>Cytophagia</taxon>
        <taxon>Cytophagales</taxon>
        <taxon>Fulvivirgaceae</taxon>
        <taxon>Chryseolinea</taxon>
    </lineage>
</organism>
<accession>A0ABS1KTF3</accession>
<gene>
    <name evidence="3" type="ORF">JI741_14815</name>
</gene>
<reference evidence="3 4" key="1">
    <citation type="submission" date="2021-01" db="EMBL/GenBank/DDBJ databases">
        <title>Chryseolinea sp. Jin1 Genome sequencing and assembly.</title>
        <authorList>
            <person name="Kim I."/>
        </authorList>
    </citation>
    <scope>NUCLEOTIDE SEQUENCE [LARGE SCALE GENOMIC DNA]</scope>
    <source>
        <strain evidence="3 4">Jin1</strain>
    </source>
</reference>
<dbReference type="Pfam" id="PF19289">
    <property type="entry name" value="PmbA_TldD_3rd"/>
    <property type="match status" value="1"/>
</dbReference>
<feature type="chain" id="PRO_5045755664" description="Metalloprotease TldD/E C-terminal domain-containing protein" evidence="1">
    <location>
        <begin position="28"/>
        <end position="556"/>
    </location>
</feature>
<sequence length="556" mass="61105">MRHITILKTSALLLASTLLAGTVTVNAQEQESVILKAMKDEMKRTLAEAQYEGHDKPFYISYGITDLNVFTANATLGGLVRSDVFRDRNKSVRLLVGNYVFNDESLDNNLTSPPNANDLQVPLDDDYFGIRRALWASTDVVYKGAAQKYKKHQSTLKEENKKLADMPHREFATVPVVTLLEQPKPYALDKEKWNHYCKELSALFKAYPVIENSAVAMSFTYGEEYFVNSEGTTIVKPLTIAFLQCGAIMKTEKGEPLFDNLVRYARTPEGLPSLADMKAQVNAMAKKLTTSKDNPVLEEDYNGPVLFQGTAVAEAFLSALFAYRENLTASNTLASTMDYRSESNGSLDSKIGKPVVDNTLTVTARTRLKTYNNIPLIGAYEVDDEGVVPQDDLVLVEKGILKNQLNDRSLTKTGQMANGHASGPGVVEVSVEKGSAVQAMKQQLIASAKKEGLSFAIIVRKIAPGGDGISEVYKVNLETGTETLLRSARLSSLGLKNLKRVAATGKEKQVITLQTGGNNLVSYIVPDALLLDNMDIAPLRIPYQEEDKDYIPSPLN</sequence>
<evidence type="ECO:0000256" key="1">
    <source>
        <dbReference type="SAM" id="SignalP"/>
    </source>
</evidence>
<dbReference type="InterPro" id="IPR045569">
    <property type="entry name" value="Metalloprtase-TldD/E_C"/>
</dbReference>
<proteinExistence type="predicted"/>
<evidence type="ECO:0000313" key="3">
    <source>
        <dbReference type="EMBL" id="MBL0742497.1"/>
    </source>
</evidence>
<keyword evidence="4" id="KW-1185">Reference proteome</keyword>
<evidence type="ECO:0000259" key="2">
    <source>
        <dbReference type="Pfam" id="PF19289"/>
    </source>
</evidence>
<feature type="signal peptide" evidence="1">
    <location>
        <begin position="1"/>
        <end position="27"/>
    </location>
</feature>
<comment type="caution">
    <text evidence="3">The sequence shown here is derived from an EMBL/GenBank/DDBJ whole genome shotgun (WGS) entry which is preliminary data.</text>
</comment>